<dbReference type="Proteomes" id="UP001152888">
    <property type="component" value="Unassembled WGS sequence"/>
</dbReference>
<organism evidence="2 3">
    <name type="scientific">Acanthoscelides obtectus</name>
    <name type="common">Bean weevil</name>
    <name type="synonym">Bruchus obtectus</name>
    <dbReference type="NCBI Taxonomy" id="200917"/>
    <lineage>
        <taxon>Eukaryota</taxon>
        <taxon>Metazoa</taxon>
        <taxon>Ecdysozoa</taxon>
        <taxon>Arthropoda</taxon>
        <taxon>Hexapoda</taxon>
        <taxon>Insecta</taxon>
        <taxon>Pterygota</taxon>
        <taxon>Neoptera</taxon>
        <taxon>Endopterygota</taxon>
        <taxon>Coleoptera</taxon>
        <taxon>Polyphaga</taxon>
        <taxon>Cucujiformia</taxon>
        <taxon>Chrysomeloidea</taxon>
        <taxon>Chrysomelidae</taxon>
        <taxon>Bruchinae</taxon>
        <taxon>Bruchini</taxon>
        <taxon>Acanthoscelides</taxon>
    </lineage>
</organism>
<reference evidence="2" key="1">
    <citation type="submission" date="2022-03" db="EMBL/GenBank/DDBJ databases">
        <authorList>
            <person name="Sayadi A."/>
        </authorList>
    </citation>
    <scope>NUCLEOTIDE SEQUENCE</scope>
</reference>
<accession>A0A9P0M9Y2</accession>
<keyword evidence="3" id="KW-1185">Reference proteome</keyword>
<feature type="compositionally biased region" description="Polar residues" evidence="1">
    <location>
        <begin position="92"/>
        <end position="104"/>
    </location>
</feature>
<evidence type="ECO:0000256" key="1">
    <source>
        <dbReference type="SAM" id="MobiDB-lite"/>
    </source>
</evidence>
<feature type="compositionally biased region" description="Basic residues" evidence="1">
    <location>
        <begin position="105"/>
        <end position="115"/>
    </location>
</feature>
<dbReference type="EMBL" id="CAKOFQ010007806">
    <property type="protein sequence ID" value="CAH2008387.1"/>
    <property type="molecule type" value="Genomic_DNA"/>
</dbReference>
<evidence type="ECO:0000313" key="3">
    <source>
        <dbReference type="Proteomes" id="UP001152888"/>
    </source>
</evidence>
<gene>
    <name evidence="2" type="ORF">ACAOBT_LOCUS30211</name>
</gene>
<dbReference type="AlphaFoldDB" id="A0A9P0M9Y2"/>
<evidence type="ECO:0000313" key="2">
    <source>
        <dbReference type="EMBL" id="CAH2008387.1"/>
    </source>
</evidence>
<protein>
    <submittedName>
        <fullName evidence="2">Uncharacterized protein</fullName>
    </submittedName>
</protein>
<comment type="caution">
    <text evidence="2">The sequence shown here is derived from an EMBL/GenBank/DDBJ whole genome shotgun (WGS) entry which is preliminary data.</text>
</comment>
<proteinExistence type="predicted"/>
<sequence length="115" mass="12929">MSAAYCTTCLQRSTPYFTTSSFITSTTTSRRGPTQCCLGRTNEQLILLRTLGHTTIPSRPIRLRTKPVPCTTRHRRLELQVQAVVSGRQRVRSNLTAPPSTNTRHCLRNKSKPTT</sequence>
<feature type="region of interest" description="Disordered" evidence="1">
    <location>
        <begin position="91"/>
        <end position="115"/>
    </location>
</feature>
<name>A0A9P0M9Y2_ACAOB</name>